<dbReference type="AlphaFoldDB" id="A0AAD4LI08"/>
<evidence type="ECO:0000256" key="1">
    <source>
        <dbReference type="SAM" id="MobiDB-lite"/>
    </source>
</evidence>
<evidence type="ECO:0000313" key="3">
    <source>
        <dbReference type="Proteomes" id="UP001201163"/>
    </source>
</evidence>
<dbReference type="Proteomes" id="UP001201163">
    <property type="component" value="Unassembled WGS sequence"/>
</dbReference>
<protein>
    <submittedName>
        <fullName evidence="2">Uncharacterized protein</fullName>
    </submittedName>
</protein>
<accession>A0AAD4LI08</accession>
<name>A0AAD4LI08_9AGAM</name>
<proteinExistence type="predicted"/>
<sequence length="178" mass="19497">MEPEGLVVTSDRKRLRTLARGAKLRRDGCQGWKRVGFQSLRPRASAARWGTQVMSLTELKSPESEGGGLLLLDSCRVKNLRKRVHYIPGEQGNAKTRREVSGMSGKSSKKPSVHRARESDESRESGAWLGETRCITERIQKLGGRKPGGMVGPEADKRSVLSYNGIVDASLLLGPSAK</sequence>
<comment type="caution">
    <text evidence="2">The sequence shown here is derived from an EMBL/GenBank/DDBJ whole genome shotgun (WGS) entry which is preliminary data.</text>
</comment>
<feature type="compositionally biased region" description="Basic and acidic residues" evidence="1">
    <location>
        <begin position="115"/>
        <end position="124"/>
    </location>
</feature>
<keyword evidence="3" id="KW-1185">Reference proteome</keyword>
<reference evidence="2" key="1">
    <citation type="submission" date="2022-01" db="EMBL/GenBank/DDBJ databases">
        <title>Comparative genomics reveals a dynamic genome evolution in the ectomycorrhizal milk-cap (Lactarius) mushrooms.</title>
        <authorList>
            <consortium name="DOE Joint Genome Institute"/>
            <person name="Lebreton A."/>
            <person name="Tang N."/>
            <person name="Kuo A."/>
            <person name="LaButti K."/>
            <person name="Drula E."/>
            <person name="Barry K."/>
            <person name="Clum A."/>
            <person name="Lipzen A."/>
            <person name="Mousain D."/>
            <person name="Ng V."/>
            <person name="Wang R."/>
            <person name="Wang X."/>
            <person name="Dai Y."/>
            <person name="Henrissat B."/>
            <person name="Grigoriev I.V."/>
            <person name="Guerin-Laguette A."/>
            <person name="Yu F."/>
            <person name="Martin F.M."/>
        </authorList>
    </citation>
    <scope>NUCLEOTIDE SEQUENCE</scope>
    <source>
        <strain evidence="2">QP</strain>
    </source>
</reference>
<dbReference type="EMBL" id="JAKELL010000025">
    <property type="protein sequence ID" value="KAH8991692.1"/>
    <property type="molecule type" value="Genomic_DNA"/>
</dbReference>
<feature type="region of interest" description="Disordered" evidence="1">
    <location>
        <begin position="88"/>
        <end position="127"/>
    </location>
</feature>
<gene>
    <name evidence="2" type="ORF">EDB92DRAFT_1816237</name>
</gene>
<evidence type="ECO:0000313" key="2">
    <source>
        <dbReference type="EMBL" id="KAH8991692.1"/>
    </source>
</evidence>
<organism evidence="2 3">
    <name type="scientific">Lactarius akahatsu</name>
    <dbReference type="NCBI Taxonomy" id="416441"/>
    <lineage>
        <taxon>Eukaryota</taxon>
        <taxon>Fungi</taxon>
        <taxon>Dikarya</taxon>
        <taxon>Basidiomycota</taxon>
        <taxon>Agaricomycotina</taxon>
        <taxon>Agaricomycetes</taxon>
        <taxon>Russulales</taxon>
        <taxon>Russulaceae</taxon>
        <taxon>Lactarius</taxon>
    </lineage>
</organism>